<dbReference type="RefSeq" id="WP_167015395.1">
    <property type="nucleotide sequence ID" value="NZ_VWXF01000005.1"/>
</dbReference>
<dbReference type="SUPFAM" id="SSF160582">
    <property type="entry name" value="MbtH-like"/>
    <property type="match status" value="1"/>
</dbReference>
<comment type="caution">
    <text evidence="2">The sequence shown here is derived from an EMBL/GenBank/DDBJ whole genome shotgun (WGS) entry which is preliminary data.</text>
</comment>
<dbReference type="PANTHER" id="PTHR38444">
    <property type="entry name" value="ENTEROBACTIN BIOSYNTHESIS PROTEIN YBDZ"/>
    <property type="match status" value="1"/>
</dbReference>
<evidence type="ECO:0000313" key="2">
    <source>
        <dbReference type="EMBL" id="NIF22616.1"/>
    </source>
</evidence>
<evidence type="ECO:0000259" key="1">
    <source>
        <dbReference type="SMART" id="SM00923"/>
    </source>
</evidence>
<dbReference type="PANTHER" id="PTHR38444:SF1">
    <property type="entry name" value="ENTEROBACTIN BIOSYNTHESIS PROTEIN YBDZ"/>
    <property type="match status" value="1"/>
</dbReference>
<dbReference type="EMBL" id="VWXF01000005">
    <property type="protein sequence ID" value="NIF22616.1"/>
    <property type="molecule type" value="Genomic_DNA"/>
</dbReference>
<dbReference type="InterPro" id="IPR037407">
    <property type="entry name" value="MLP_fam"/>
</dbReference>
<dbReference type="Pfam" id="PF03621">
    <property type="entry name" value="MbtH"/>
    <property type="match status" value="1"/>
</dbReference>
<evidence type="ECO:0000313" key="3">
    <source>
        <dbReference type="Proteomes" id="UP001515683"/>
    </source>
</evidence>
<dbReference type="SMART" id="SM00923">
    <property type="entry name" value="MbtH"/>
    <property type="match status" value="1"/>
</dbReference>
<dbReference type="Proteomes" id="UP001515683">
    <property type="component" value="Unassembled WGS sequence"/>
</dbReference>
<name>A0ABX0RE83_9GAMM</name>
<organism evidence="2 3">
    <name type="scientific">Candidatus Pantoea multigeneris</name>
    <dbReference type="NCBI Taxonomy" id="2608357"/>
    <lineage>
        <taxon>Bacteria</taxon>
        <taxon>Pseudomonadati</taxon>
        <taxon>Pseudomonadota</taxon>
        <taxon>Gammaproteobacteria</taxon>
        <taxon>Enterobacterales</taxon>
        <taxon>Erwiniaceae</taxon>
        <taxon>Pantoea</taxon>
    </lineage>
</organism>
<feature type="domain" description="MbtH-like" evidence="1">
    <location>
        <begin position="5"/>
        <end position="55"/>
    </location>
</feature>
<proteinExistence type="predicted"/>
<protein>
    <submittedName>
        <fullName evidence="2">MbtH family NRPS accessory protein</fullName>
    </submittedName>
</protein>
<gene>
    <name evidence="2" type="ORF">F3J40_13545</name>
</gene>
<sequence>MQQLNPFDNPEQDCYVVQNPQHQFSLWPSFNTVPSGWQAVFGPQPQSACIAWLNENWRDIRPTVAATERGEHV</sequence>
<dbReference type="InterPro" id="IPR038020">
    <property type="entry name" value="MbtH-like_sf"/>
</dbReference>
<accession>A0ABX0RE83</accession>
<keyword evidence="3" id="KW-1185">Reference proteome</keyword>
<reference evidence="2 3" key="1">
    <citation type="journal article" date="2019" name="bioRxiv">
        <title>Bacteria contribute to plant secondary compound degradation in a generalist herbivore system.</title>
        <authorList>
            <person name="Francoeur C.B."/>
            <person name="Khadempour L."/>
            <person name="Moreira-Soto R.D."/>
            <person name="Gotting K."/>
            <person name="Book A.J."/>
            <person name="Pinto-Tomas A.A."/>
            <person name="Keefover-Ring K."/>
            <person name="Currie C.R."/>
        </authorList>
    </citation>
    <scope>NUCLEOTIDE SEQUENCE [LARGE SCALE GENOMIC DNA]</scope>
    <source>
        <strain evidence="2">Acro-835</strain>
    </source>
</reference>
<dbReference type="InterPro" id="IPR005153">
    <property type="entry name" value="MbtH-like_dom"/>
</dbReference>
<dbReference type="Gene3D" id="3.90.820.10">
    <property type="entry name" value="Structural Genomics, Unknown Function 30-nov-00 1gh9 Mol_id"/>
    <property type="match status" value="1"/>
</dbReference>